<keyword evidence="7" id="KW-0406">Ion transport</keyword>
<dbReference type="InterPro" id="IPR003020">
    <property type="entry name" value="HCO3_transpt_euk"/>
</dbReference>
<feature type="domain" description="Bicarbonate transporter-like transmembrane" evidence="9">
    <location>
        <begin position="7"/>
        <end position="65"/>
    </location>
</feature>
<dbReference type="Gene3D" id="1.10.287.570">
    <property type="entry name" value="Helical hairpin bin"/>
    <property type="match status" value="1"/>
</dbReference>
<keyword evidence="3" id="KW-0813">Transport</keyword>
<dbReference type="AlphaFoldDB" id="A0A8S9J425"/>
<dbReference type="GO" id="GO:0005452">
    <property type="term" value="F:solute:inorganic anion antiporter activity"/>
    <property type="evidence" value="ECO:0007669"/>
    <property type="project" value="InterPro"/>
</dbReference>
<comment type="subcellular location">
    <subcellularLocation>
        <location evidence="1">Membrane</location>
        <topology evidence="1">Multi-pass membrane protein</topology>
    </subcellularLocation>
</comment>
<protein>
    <recommendedName>
        <fullName evidence="9">Bicarbonate transporter-like transmembrane domain-containing protein</fullName>
    </recommendedName>
</protein>
<dbReference type="GO" id="GO:0006820">
    <property type="term" value="P:monoatomic anion transport"/>
    <property type="evidence" value="ECO:0007669"/>
    <property type="project" value="InterPro"/>
</dbReference>
<dbReference type="GO" id="GO:0046715">
    <property type="term" value="F:active borate transmembrane transporter activity"/>
    <property type="evidence" value="ECO:0007669"/>
    <property type="project" value="TreeGrafter"/>
</dbReference>
<evidence type="ECO:0000256" key="7">
    <source>
        <dbReference type="ARBA" id="ARBA00023065"/>
    </source>
</evidence>
<name>A0A8S9J425_BRACR</name>
<reference evidence="10" key="1">
    <citation type="submission" date="2019-12" db="EMBL/GenBank/DDBJ databases">
        <title>Genome sequencing and annotation of Brassica cretica.</title>
        <authorList>
            <person name="Studholme D.J."/>
            <person name="Sarris P.F."/>
        </authorList>
    </citation>
    <scope>NUCLEOTIDE SEQUENCE</scope>
    <source>
        <strain evidence="10">PFS-001/15</strain>
        <tissue evidence="10">Leaf</tissue>
    </source>
</reference>
<dbReference type="FunFam" id="1.10.287.570:FF:000004">
    <property type="entry name" value="probable boron transporter 2"/>
    <property type="match status" value="1"/>
</dbReference>
<gene>
    <name evidence="10" type="ORF">F2Q68_00001965</name>
</gene>
<evidence type="ECO:0000256" key="8">
    <source>
        <dbReference type="ARBA" id="ARBA00023136"/>
    </source>
</evidence>
<dbReference type="GO" id="GO:0050801">
    <property type="term" value="P:monoatomic ion homeostasis"/>
    <property type="evidence" value="ECO:0007669"/>
    <property type="project" value="TreeGrafter"/>
</dbReference>
<evidence type="ECO:0000256" key="2">
    <source>
        <dbReference type="ARBA" id="ARBA00006262"/>
    </source>
</evidence>
<organism evidence="10 11">
    <name type="scientific">Brassica cretica</name>
    <name type="common">Mustard</name>
    <dbReference type="NCBI Taxonomy" id="69181"/>
    <lineage>
        <taxon>Eukaryota</taxon>
        <taxon>Viridiplantae</taxon>
        <taxon>Streptophyta</taxon>
        <taxon>Embryophyta</taxon>
        <taxon>Tracheophyta</taxon>
        <taxon>Spermatophyta</taxon>
        <taxon>Magnoliopsida</taxon>
        <taxon>eudicotyledons</taxon>
        <taxon>Gunneridae</taxon>
        <taxon>Pentapetalae</taxon>
        <taxon>rosids</taxon>
        <taxon>malvids</taxon>
        <taxon>Brassicales</taxon>
        <taxon>Brassicaceae</taxon>
        <taxon>Brassiceae</taxon>
        <taxon>Brassica</taxon>
    </lineage>
</organism>
<evidence type="ECO:0000256" key="6">
    <source>
        <dbReference type="ARBA" id="ARBA00022989"/>
    </source>
</evidence>
<keyword evidence="6" id="KW-1133">Transmembrane helix</keyword>
<keyword evidence="8" id="KW-0472">Membrane</keyword>
<dbReference type="Proteomes" id="UP000712281">
    <property type="component" value="Unassembled WGS sequence"/>
</dbReference>
<dbReference type="EMBL" id="QGKW02001660">
    <property type="protein sequence ID" value="KAF2576885.1"/>
    <property type="molecule type" value="Genomic_DNA"/>
</dbReference>
<sequence>MEETFVPFEGIKNDLKGRVMCYKQDWAGGFKAGFRILAPTTYIFFASAIPVISFGEQLERSTGKVSTFSQFPFFIKRFEIWILKSRRWSSHGCSDLSIHRHLRFFFVI</sequence>
<proteinExistence type="inferred from homology"/>
<evidence type="ECO:0000259" key="9">
    <source>
        <dbReference type="Pfam" id="PF00955"/>
    </source>
</evidence>
<evidence type="ECO:0000256" key="1">
    <source>
        <dbReference type="ARBA" id="ARBA00004141"/>
    </source>
</evidence>
<keyword evidence="5" id="KW-0812">Transmembrane</keyword>
<evidence type="ECO:0000313" key="10">
    <source>
        <dbReference type="EMBL" id="KAF2576885.1"/>
    </source>
</evidence>
<dbReference type="Pfam" id="PF00955">
    <property type="entry name" value="HCO3_cotransp"/>
    <property type="match status" value="1"/>
</dbReference>
<evidence type="ECO:0000256" key="5">
    <source>
        <dbReference type="ARBA" id="ARBA00022692"/>
    </source>
</evidence>
<keyword evidence="4" id="KW-0039">Anion exchange</keyword>
<evidence type="ECO:0000256" key="4">
    <source>
        <dbReference type="ARBA" id="ARBA00022681"/>
    </source>
</evidence>
<dbReference type="PANTHER" id="PTHR11453:SF132">
    <property type="entry name" value="BICARBONATE TRANSPORTER-LIKE TRANSMEMBRANE DOMAIN-CONTAINING PROTEIN"/>
    <property type="match status" value="1"/>
</dbReference>
<evidence type="ECO:0000313" key="11">
    <source>
        <dbReference type="Proteomes" id="UP000712281"/>
    </source>
</evidence>
<dbReference type="PANTHER" id="PTHR11453">
    <property type="entry name" value="ANION EXCHANGE PROTEIN"/>
    <property type="match status" value="1"/>
</dbReference>
<evidence type="ECO:0000256" key="3">
    <source>
        <dbReference type="ARBA" id="ARBA00022448"/>
    </source>
</evidence>
<comment type="caution">
    <text evidence="10">The sequence shown here is derived from an EMBL/GenBank/DDBJ whole genome shotgun (WGS) entry which is preliminary data.</text>
</comment>
<dbReference type="GO" id="GO:0005886">
    <property type="term" value="C:plasma membrane"/>
    <property type="evidence" value="ECO:0007669"/>
    <property type="project" value="UniProtKB-ARBA"/>
</dbReference>
<dbReference type="InterPro" id="IPR011531">
    <property type="entry name" value="HCO3_transpt-like_TM_dom"/>
</dbReference>
<comment type="similarity">
    <text evidence="2">Belongs to the anion exchanger (TC 2.A.31.3) family.</text>
</comment>
<accession>A0A8S9J425</accession>